<keyword evidence="4 5" id="KW-0604">Photosystem II</keyword>
<comment type="subcellular location">
    <subcellularLocation>
        <location evidence="1">Membrane</location>
        <topology evidence="1">Peripheral membrane protein</topology>
    </subcellularLocation>
</comment>
<keyword evidence="8" id="KW-1185">Reference proteome</keyword>
<dbReference type="Pfam" id="PF03912">
    <property type="entry name" value="Psb28"/>
    <property type="match status" value="1"/>
</dbReference>
<sequence>MVTRRSSCFLALVFCYQALSYNVVAVALAASAADDAAFSSPFALLRATRLRGLMRQRQAPEVPVRRSVATLERPTTTRIEFIRGIRESCVPEVKLTRSRDGSNGTAMFRFRDPDLFREVDPQLGEVTGMYLIDEEGVLLTRDVKARFVDNVPNAIEATYVMQGPDGWSRFMRFMERFAEENNLTFTKANAS</sequence>
<dbReference type="HAMAP" id="MF_01370">
    <property type="entry name" value="PSII_Psb28"/>
    <property type="match status" value="1"/>
</dbReference>
<gene>
    <name evidence="7" type="ORF">Vbra_13341</name>
</gene>
<dbReference type="PANTHER" id="PTHR34963">
    <property type="match status" value="1"/>
</dbReference>
<dbReference type="InterPro" id="IPR038676">
    <property type="entry name" value="Psb28_c1_sf"/>
</dbReference>
<protein>
    <recommendedName>
        <fullName evidence="5">Photosystem II reaction center Psb28 protein</fullName>
    </recommendedName>
</protein>
<proteinExistence type="inferred from homology"/>
<evidence type="ECO:0000313" key="8">
    <source>
        <dbReference type="Proteomes" id="UP000041254"/>
    </source>
</evidence>
<evidence type="ECO:0000256" key="1">
    <source>
        <dbReference type="ARBA" id="ARBA00004170"/>
    </source>
</evidence>
<dbReference type="OrthoDB" id="1938621at2759"/>
<dbReference type="VEuPathDB" id="CryptoDB:Vbra_13341"/>
<comment type="similarity">
    <text evidence="5">Belongs to the Psb28 family.</text>
</comment>
<dbReference type="GO" id="GO:0009523">
    <property type="term" value="C:photosystem II"/>
    <property type="evidence" value="ECO:0007669"/>
    <property type="project" value="UniProtKB-KW"/>
</dbReference>
<name>A0A0G4EU38_VITBC</name>
<reference evidence="7 8" key="1">
    <citation type="submission" date="2014-11" db="EMBL/GenBank/DDBJ databases">
        <authorList>
            <person name="Zhu J."/>
            <person name="Qi W."/>
            <person name="Song R."/>
        </authorList>
    </citation>
    <scope>NUCLEOTIDE SEQUENCE [LARGE SCALE GENOMIC DNA]</scope>
</reference>
<evidence type="ECO:0000256" key="5">
    <source>
        <dbReference type="RuleBase" id="RU003509"/>
    </source>
</evidence>
<dbReference type="AlphaFoldDB" id="A0A0G4EU38"/>
<dbReference type="STRING" id="1169540.A0A0G4EU38"/>
<dbReference type="InParanoid" id="A0A0G4EU38"/>
<evidence type="ECO:0000256" key="4">
    <source>
        <dbReference type="ARBA" id="ARBA00023276"/>
    </source>
</evidence>
<feature type="signal peptide" evidence="6">
    <location>
        <begin position="1"/>
        <end position="20"/>
    </location>
</feature>
<evidence type="ECO:0000256" key="3">
    <source>
        <dbReference type="ARBA" id="ARBA00023136"/>
    </source>
</evidence>
<dbReference type="NCBIfam" id="TIGR03047">
    <property type="entry name" value="PS_II_psb28"/>
    <property type="match status" value="1"/>
</dbReference>
<dbReference type="Gene3D" id="2.40.30.220">
    <property type="entry name" value="Photosystem II Psb28"/>
    <property type="match status" value="1"/>
</dbReference>
<feature type="chain" id="PRO_5005188159" description="Photosystem II reaction center Psb28 protein" evidence="6">
    <location>
        <begin position="21"/>
        <end position="191"/>
    </location>
</feature>
<keyword evidence="6" id="KW-0732">Signal</keyword>
<evidence type="ECO:0000313" key="7">
    <source>
        <dbReference type="EMBL" id="CEM01915.1"/>
    </source>
</evidence>
<evidence type="ECO:0000256" key="2">
    <source>
        <dbReference type="ARBA" id="ARBA00022531"/>
    </source>
</evidence>
<dbReference type="Proteomes" id="UP000041254">
    <property type="component" value="Unassembled WGS sequence"/>
</dbReference>
<keyword evidence="2 5" id="KW-0602">Photosynthesis</keyword>
<organism evidence="7 8">
    <name type="scientific">Vitrella brassicaformis (strain CCMP3155)</name>
    <dbReference type="NCBI Taxonomy" id="1169540"/>
    <lineage>
        <taxon>Eukaryota</taxon>
        <taxon>Sar</taxon>
        <taxon>Alveolata</taxon>
        <taxon>Colpodellida</taxon>
        <taxon>Vitrellaceae</taxon>
        <taxon>Vitrella</taxon>
    </lineage>
</organism>
<evidence type="ECO:0000256" key="6">
    <source>
        <dbReference type="SAM" id="SignalP"/>
    </source>
</evidence>
<dbReference type="GO" id="GO:0015979">
    <property type="term" value="P:photosynthesis"/>
    <property type="evidence" value="ECO:0007669"/>
    <property type="project" value="UniProtKB-KW"/>
</dbReference>
<dbReference type="InterPro" id="IPR005610">
    <property type="entry name" value="PSII_Psb28_class-1"/>
</dbReference>
<accession>A0A0G4EU38</accession>
<keyword evidence="3" id="KW-0472">Membrane</keyword>
<dbReference type="EMBL" id="CDMY01000313">
    <property type="protein sequence ID" value="CEM01915.1"/>
    <property type="molecule type" value="Genomic_DNA"/>
</dbReference>
<dbReference type="PANTHER" id="PTHR34963:SF2">
    <property type="entry name" value="PHOTOSYSTEM II REACTION CENTER PSB28 PROTEIN, CHLOROPLASTIC"/>
    <property type="match status" value="1"/>
</dbReference>